<keyword evidence="2" id="KW-1185">Reference proteome</keyword>
<dbReference type="STRING" id="48269.A0A183LU71"/>
<proteinExistence type="predicted"/>
<dbReference type="AlphaFoldDB" id="A0A183LU71"/>
<name>A0A183LU71_9TREM</name>
<evidence type="ECO:0000313" key="2">
    <source>
        <dbReference type="Proteomes" id="UP000277204"/>
    </source>
</evidence>
<reference evidence="1 2" key="1">
    <citation type="submission" date="2018-11" db="EMBL/GenBank/DDBJ databases">
        <authorList>
            <consortium name="Pathogen Informatics"/>
        </authorList>
    </citation>
    <scope>NUCLEOTIDE SEQUENCE [LARGE SCALE GENOMIC DNA]</scope>
    <source>
        <strain evidence="1 2">Zambia</strain>
    </source>
</reference>
<dbReference type="Proteomes" id="UP000277204">
    <property type="component" value="Unassembled WGS sequence"/>
</dbReference>
<protein>
    <submittedName>
        <fullName evidence="1">Uncharacterized protein</fullName>
    </submittedName>
</protein>
<gene>
    <name evidence="1" type="ORF">SMRZ_LOCUS7346</name>
</gene>
<dbReference type="EMBL" id="UZAI01002945">
    <property type="protein sequence ID" value="VDO75827.1"/>
    <property type="molecule type" value="Genomic_DNA"/>
</dbReference>
<evidence type="ECO:0000313" key="1">
    <source>
        <dbReference type="EMBL" id="VDO75827.1"/>
    </source>
</evidence>
<sequence length="195" mass="22493">INTTISNTNATITNISNTNQNYTINDTVHQSLVNGFSSPTYNIQNDYTTINTTTTNNNHNKTCSSSSLHEQQLNNSYDFCTLPRSRNRDYQINSGNHYNEMKNDELLSTTMNQLQTDLMNSRFNEADTKKILHELRCKLHELEESKLDQSLRSAEQIAVLKDELFGAKLRETELINQVEELKRRIDDLNSLWQVS</sequence>
<accession>A0A183LU71</accession>
<organism evidence="1 2">
    <name type="scientific">Schistosoma margrebowiei</name>
    <dbReference type="NCBI Taxonomy" id="48269"/>
    <lineage>
        <taxon>Eukaryota</taxon>
        <taxon>Metazoa</taxon>
        <taxon>Spiralia</taxon>
        <taxon>Lophotrochozoa</taxon>
        <taxon>Platyhelminthes</taxon>
        <taxon>Trematoda</taxon>
        <taxon>Digenea</taxon>
        <taxon>Strigeidida</taxon>
        <taxon>Schistosomatoidea</taxon>
        <taxon>Schistosomatidae</taxon>
        <taxon>Schistosoma</taxon>
    </lineage>
</organism>
<feature type="non-terminal residue" evidence="1">
    <location>
        <position position="1"/>
    </location>
</feature>